<organism evidence="1 2">
    <name type="scientific">Solanum verrucosum</name>
    <dbReference type="NCBI Taxonomy" id="315347"/>
    <lineage>
        <taxon>Eukaryota</taxon>
        <taxon>Viridiplantae</taxon>
        <taxon>Streptophyta</taxon>
        <taxon>Embryophyta</taxon>
        <taxon>Tracheophyta</taxon>
        <taxon>Spermatophyta</taxon>
        <taxon>Magnoliopsida</taxon>
        <taxon>eudicotyledons</taxon>
        <taxon>Gunneridae</taxon>
        <taxon>Pentapetalae</taxon>
        <taxon>asterids</taxon>
        <taxon>lamiids</taxon>
        <taxon>Solanales</taxon>
        <taxon>Solanaceae</taxon>
        <taxon>Solanoideae</taxon>
        <taxon>Solaneae</taxon>
        <taxon>Solanum</taxon>
    </lineage>
</organism>
<protein>
    <submittedName>
        <fullName evidence="1">Uncharacterized protein</fullName>
    </submittedName>
</protein>
<name>A0AAF0ZR33_SOLVR</name>
<accession>A0AAF0ZR33</accession>
<evidence type="ECO:0000313" key="2">
    <source>
        <dbReference type="Proteomes" id="UP001234989"/>
    </source>
</evidence>
<dbReference type="EMBL" id="CP133620">
    <property type="protein sequence ID" value="WMV45964.1"/>
    <property type="molecule type" value="Genomic_DNA"/>
</dbReference>
<gene>
    <name evidence="1" type="ORF">MTR67_039349</name>
</gene>
<proteinExistence type="predicted"/>
<reference evidence="1" key="1">
    <citation type="submission" date="2023-08" db="EMBL/GenBank/DDBJ databases">
        <title>A de novo genome assembly of Solanum verrucosum Schlechtendal, a Mexican diploid species geographically isolated from the other diploid A-genome species in potato relatives.</title>
        <authorList>
            <person name="Hosaka K."/>
        </authorList>
    </citation>
    <scope>NUCLEOTIDE SEQUENCE</scope>
    <source>
        <tissue evidence="1">Young leaves</tissue>
    </source>
</reference>
<keyword evidence="2" id="KW-1185">Reference proteome</keyword>
<dbReference type="Proteomes" id="UP001234989">
    <property type="component" value="Chromosome 9"/>
</dbReference>
<dbReference type="AlphaFoldDB" id="A0AAF0ZR33"/>
<sequence length="44" mass="5261">MDTYAQKGTKRLKRMKKLKLEHRPADLANLRPKILHLLFQYAKP</sequence>
<evidence type="ECO:0000313" key="1">
    <source>
        <dbReference type="EMBL" id="WMV45964.1"/>
    </source>
</evidence>